<proteinExistence type="predicted"/>
<dbReference type="PANTHER" id="PTHR18945">
    <property type="entry name" value="NEUROTRANSMITTER GATED ION CHANNEL"/>
    <property type="match status" value="1"/>
</dbReference>
<feature type="signal peptide" evidence="1">
    <location>
        <begin position="1"/>
        <end position="19"/>
    </location>
</feature>
<reference evidence="3 4" key="1">
    <citation type="submission" date="2020-08" db="EMBL/GenBank/DDBJ databases">
        <authorList>
            <person name="Hejnol A."/>
        </authorList>
    </citation>
    <scope>NUCLEOTIDE SEQUENCE [LARGE SCALE GENOMIC DNA]</scope>
</reference>
<dbReference type="SUPFAM" id="SSF63712">
    <property type="entry name" value="Nicotinic receptor ligand binding domain-like"/>
    <property type="match status" value="1"/>
</dbReference>
<keyword evidence="4" id="KW-1185">Reference proteome</keyword>
<dbReference type="EMBL" id="CAJFCJ010000078">
    <property type="protein sequence ID" value="CAD5126762.1"/>
    <property type="molecule type" value="Genomic_DNA"/>
</dbReference>
<dbReference type="AlphaFoldDB" id="A0A7I8WFC2"/>
<evidence type="ECO:0000259" key="2">
    <source>
        <dbReference type="Pfam" id="PF02931"/>
    </source>
</evidence>
<accession>A0A7I8WFC2</accession>
<dbReference type="GO" id="GO:0005230">
    <property type="term" value="F:extracellular ligand-gated monoatomic ion channel activity"/>
    <property type="evidence" value="ECO:0007669"/>
    <property type="project" value="InterPro"/>
</dbReference>
<dbReference type="Proteomes" id="UP000549394">
    <property type="component" value="Unassembled WGS sequence"/>
</dbReference>
<feature type="chain" id="PRO_5029724442" evidence="1">
    <location>
        <begin position="20"/>
        <end position="213"/>
    </location>
</feature>
<evidence type="ECO:0000313" key="4">
    <source>
        <dbReference type="Proteomes" id="UP000549394"/>
    </source>
</evidence>
<protein>
    <submittedName>
        <fullName evidence="3">DgyrCDS14814</fullName>
    </submittedName>
</protein>
<evidence type="ECO:0000313" key="3">
    <source>
        <dbReference type="EMBL" id="CAD5126762.1"/>
    </source>
</evidence>
<comment type="caution">
    <text evidence="3">The sequence shown here is derived from an EMBL/GenBank/DDBJ whole genome shotgun (WGS) entry which is preliminary data.</text>
</comment>
<organism evidence="3 4">
    <name type="scientific">Dimorphilus gyrociliatus</name>
    <dbReference type="NCBI Taxonomy" id="2664684"/>
    <lineage>
        <taxon>Eukaryota</taxon>
        <taxon>Metazoa</taxon>
        <taxon>Spiralia</taxon>
        <taxon>Lophotrochozoa</taxon>
        <taxon>Annelida</taxon>
        <taxon>Polychaeta</taxon>
        <taxon>Polychaeta incertae sedis</taxon>
        <taxon>Dinophilidae</taxon>
        <taxon>Dimorphilus</taxon>
    </lineage>
</organism>
<gene>
    <name evidence="3" type="ORF">DGYR_LOCUS13992</name>
</gene>
<sequence>MITLFLSSFLPIIISCVYGETNDLYNHLLDDYNKVIKPSGFVNVSFGISLVGVDKTDGDMITFSVWEKLMWTDHRLSWSDEDYNSETFHLPIDKIWIPDVILYNQGRKEVDLANVLSVIHKDGTVLYISPKLLTVRCLFEKSANIYHCRFKYGSWTYNAYEMHLNFMGNLQDMDMSYYYGKYKIFETLGRLDEKFYPCCEEPFQDITFSFKMK</sequence>
<keyword evidence="1" id="KW-0732">Signal</keyword>
<dbReference type="GO" id="GO:0016020">
    <property type="term" value="C:membrane"/>
    <property type="evidence" value="ECO:0007669"/>
    <property type="project" value="InterPro"/>
</dbReference>
<dbReference type="InterPro" id="IPR006201">
    <property type="entry name" value="Neur_channel"/>
</dbReference>
<dbReference type="Gene3D" id="2.70.170.10">
    <property type="entry name" value="Neurotransmitter-gated ion-channel ligand-binding domain"/>
    <property type="match status" value="1"/>
</dbReference>
<dbReference type="GO" id="GO:0004888">
    <property type="term" value="F:transmembrane signaling receptor activity"/>
    <property type="evidence" value="ECO:0007669"/>
    <property type="project" value="InterPro"/>
</dbReference>
<feature type="domain" description="Neurotransmitter-gated ion-channel ligand-binding" evidence="2">
    <location>
        <begin position="23"/>
        <end position="213"/>
    </location>
</feature>
<evidence type="ECO:0000256" key="1">
    <source>
        <dbReference type="SAM" id="SignalP"/>
    </source>
</evidence>
<dbReference type="Pfam" id="PF02931">
    <property type="entry name" value="Neur_chan_LBD"/>
    <property type="match status" value="1"/>
</dbReference>
<name>A0A7I8WFC2_9ANNE</name>
<dbReference type="OrthoDB" id="410315at2759"/>
<dbReference type="InterPro" id="IPR036734">
    <property type="entry name" value="Neur_chan_lig-bd_sf"/>
</dbReference>
<dbReference type="InterPro" id="IPR006202">
    <property type="entry name" value="Neur_chan_lig-bd"/>
</dbReference>